<dbReference type="PROSITE" id="PS50026">
    <property type="entry name" value="EGF_3"/>
    <property type="match status" value="1"/>
</dbReference>
<keyword evidence="15" id="KW-1185">Reference proteome</keyword>
<feature type="non-terminal residue" evidence="14">
    <location>
        <position position="1"/>
    </location>
</feature>
<dbReference type="EC" id="2.7.11.1" evidence="2"/>
<evidence type="ECO:0000259" key="12">
    <source>
        <dbReference type="PROSITE" id="PS50927"/>
    </source>
</evidence>
<comment type="catalytic activity">
    <reaction evidence="6">
        <text>L-threonyl-[protein] + ATP = O-phospho-L-threonyl-[protein] + ADP + H(+)</text>
        <dbReference type="Rhea" id="RHEA:46608"/>
        <dbReference type="Rhea" id="RHEA-COMP:11060"/>
        <dbReference type="Rhea" id="RHEA-COMP:11605"/>
        <dbReference type="ChEBI" id="CHEBI:15378"/>
        <dbReference type="ChEBI" id="CHEBI:30013"/>
        <dbReference type="ChEBI" id="CHEBI:30616"/>
        <dbReference type="ChEBI" id="CHEBI:61977"/>
        <dbReference type="ChEBI" id="CHEBI:456216"/>
        <dbReference type="EC" id="2.7.11.1"/>
    </reaction>
</comment>
<dbReference type="SUPFAM" id="SSF51110">
    <property type="entry name" value="alpha-D-mannose-specific plant lectins"/>
    <property type="match status" value="1"/>
</dbReference>
<dbReference type="CDD" id="cd01098">
    <property type="entry name" value="PAN_AP_plant"/>
    <property type="match status" value="1"/>
</dbReference>
<dbReference type="STRING" id="157652.A0A371E3B1"/>
<dbReference type="Gene3D" id="2.90.10.10">
    <property type="entry name" value="Bulb-type lectin domain"/>
    <property type="match status" value="1"/>
</dbReference>
<dbReference type="Pfam" id="PF00954">
    <property type="entry name" value="S_locus_glycop"/>
    <property type="match status" value="1"/>
</dbReference>
<name>A0A371E3B1_MUCPR</name>
<dbReference type="AlphaFoldDB" id="A0A371E3B1"/>
<dbReference type="GO" id="GO:0004674">
    <property type="term" value="F:protein serine/threonine kinase activity"/>
    <property type="evidence" value="ECO:0007669"/>
    <property type="project" value="UniProtKB-EC"/>
</dbReference>
<evidence type="ECO:0000313" key="15">
    <source>
        <dbReference type="Proteomes" id="UP000257109"/>
    </source>
</evidence>
<comment type="function">
    <text evidence="1">Involved in sporophytic self-incompatibility system (the inability of flowering plants to achieve self-fertilization).</text>
</comment>
<comment type="caution">
    <text evidence="8">Lacks conserved residue(s) required for the propagation of feature annotation.</text>
</comment>
<feature type="domain" description="EGF-like" evidence="11">
    <location>
        <begin position="283"/>
        <end position="319"/>
    </location>
</feature>
<keyword evidence="9" id="KW-0472">Membrane</keyword>
<dbReference type="FunFam" id="2.90.10.10:FF:000001">
    <property type="entry name" value="G-type lectin S-receptor-like serine/threonine-protein kinase"/>
    <property type="match status" value="1"/>
</dbReference>
<dbReference type="GO" id="GO:0030246">
    <property type="term" value="F:carbohydrate binding"/>
    <property type="evidence" value="ECO:0007669"/>
    <property type="project" value="UniProtKB-KW"/>
</dbReference>
<evidence type="ECO:0000256" key="5">
    <source>
        <dbReference type="ARBA" id="ARBA00023180"/>
    </source>
</evidence>
<dbReference type="InterPro" id="IPR000742">
    <property type="entry name" value="EGF"/>
</dbReference>
<dbReference type="InterPro" id="IPR001480">
    <property type="entry name" value="Bulb-type_lectin_dom"/>
</dbReference>
<evidence type="ECO:0000256" key="2">
    <source>
        <dbReference type="ARBA" id="ARBA00012513"/>
    </source>
</evidence>
<feature type="domain" description="Apple" evidence="13">
    <location>
        <begin position="338"/>
        <end position="420"/>
    </location>
</feature>
<keyword evidence="9" id="KW-1133">Transmembrane helix</keyword>
<comment type="catalytic activity">
    <reaction evidence="7">
        <text>L-seryl-[protein] + ATP = O-phospho-L-seryl-[protein] + ADP + H(+)</text>
        <dbReference type="Rhea" id="RHEA:17989"/>
        <dbReference type="Rhea" id="RHEA-COMP:9863"/>
        <dbReference type="Rhea" id="RHEA-COMP:11604"/>
        <dbReference type="ChEBI" id="CHEBI:15378"/>
        <dbReference type="ChEBI" id="CHEBI:29999"/>
        <dbReference type="ChEBI" id="CHEBI:30616"/>
        <dbReference type="ChEBI" id="CHEBI:83421"/>
        <dbReference type="ChEBI" id="CHEBI:456216"/>
        <dbReference type="EC" id="2.7.11.1"/>
    </reaction>
</comment>
<accession>A0A371E3B1</accession>
<feature type="chain" id="PRO_5016786082" description="non-specific serine/threonine protein kinase" evidence="10">
    <location>
        <begin position="24"/>
        <end position="471"/>
    </location>
</feature>
<proteinExistence type="predicted"/>
<comment type="caution">
    <text evidence="14">The sequence shown here is derived from an EMBL/GenBank/DDBJ whole genome shotgun (WGS) entry which is preliminary data.</text>
</comment>
<evidence type="ECO:0000256" key="6">
    <source>
        <dbReference type="ARBA" id="ARBA00047899"/>
    </source>
</evidence>
<sequence>MDILPFMIIFACILVLSLKISVANESINIVQSMSDGKTLVSKGGEFELGFFSPGSSQKRYLGIWYKNIPTKTVVWVANRANPINDSSGILTVNSTGNLVLSQNGSLVWSTNSQKQAQNPVAELLDSGNLVVRNEGETDPEAYLWQSFDYPSDTLLPGMKLGWDLRTGLERRYTAWKSPDDPSPGDVYRVLQLYNYPEIYMMKGTQKLFRYGPWNGLYFSGMADLQNNTIYDLSFVSNKDEIYYTFSLVNSSIISRTVTNQTGTIYRYVWVEDDLNWETYRSYPKDFCDTYDRCGPYGNCVSTQSQVCQCLKGFRPKSPEAWVSSGWSEGCERNKSLSCNKPAGFVKFEGLKVPDTTHTLLDKTIGLEECKVKCLKNCSCMAYANSDISGGGSGCVMWFGDLIDLKQYETNGQDLYIRMDASELEQVLPQEPVYRHKKNTPAMIASTIAAICGVLLLSTYFIRRIRRNNAGK</sequence>
<protein>
    <recommendedName>
        <fullName evidence="2">non-specific serine/threonine protein kinase</fullName>
        <ecNumber evidence="2">2.7.11.1</ecNumber>
    </recommendedName>
</protein>
<gene>
    <name evidence="14" type="ORF">CR513_61338</name>
</gene>
<keyword evidence="4" id="KW-1015">Disulfide bond</keyword>
<dbReference type="PANTHER" id="PTHR32444">
    <property type="entry name" value="BULB-TYPE LECTIN DOMAIN-CONTAINING PROTEIN"/>
    <property type="match status" value="1"/>
</dbReference>
<evidence type="ECO:0000256" key="7">
    <source>
        <dbReference type="ARBA" id="ARBA00048679"/>
    </source>
</evidence>
<organism evidence="14 15">
    <name type="scientific">Mucuna pruriens</name>
    <name type="common">Velvet bean</name>
    <name type="synonym">Dolichos pruriens</name>
    <dbReference type="NCBI Taxonomy" id="157652"/>
    <lineage>
        <taxon>Eukaryota</taxon>
        <taxon>Viridiplantae</taxon>
        <taxon>Streptophyta</taxon>
        <taxon>Embryophyta</taxon>
        <taxon>Tracheophyta</taxon>
        <taxon>Spermatophyta</taxon>
        <taxon>Magnoliopsida</taxon>
        <taxon>eudicotyledons</taxon>
        <taxon>Gunneridae</taxon>
        <taxon>Pentapetalae</taxon>
        <taxon>rosids</taxon>
        <taxon>fabids</taxon>
        <taxon>Fabales</taxon>
        <taxon>Fabaceae</taxon>
        <taxon>Papilionoideae</taxon>
        <taxon>50 kb inversion clade</taxon>
        <taxon>NPAAA clade</taxon>
        <taxon>indigoferoid/millettioid clade</taxon>
        <taxon>Phaseoleae</taxon>
        <taxon>Mucuna</taxon>
    </lineage>
</organism>
<dbReference type="Proteomes" id="UP000257109">
    <property type="component" value="Unassembled WGS sequence"/>
</dbReference>
<keyword evidence="8" id="KW-0245">EGF-like domain</keyword>
<evidence type="ECO:0000259" key="11">
    <source>
        <dbReference type="PROSITE" id="PS50026"/>
    </source>
</evidence>
<evidence type="ECO:0000256" key="10">
    <source>
        <dbReference type="SAM" id="SignalP"/>
    </source>
</evidence>
<reference evidence="14" key="1">
    <citation type="submission" date="2018-05" db="EMBL/GenBank/DDBJ databases">
        <title>Draft genome of Mucuna pruriens seed.</title>
        <authorList>
            <person name="Nnadi N.E."/>
            <person name="Vos R."/>
            <person name="Hasami M.H."/>
            <person name="Devisetty U.K."/>
            <person name="Aguiy J.C."/>
        </authorList>
    </citation>
    <scope>NUCLEOTIDE SEQUENCE [LARGE SCALE GENOMIC DNA]</scope>
    <source>
        <strain evidence="14">JCA_2017</strain>
    </source>
</reference>
<evidence type="ECO:0000256" key="9">
    <source>
        <dbReference type="SAM" id="Phobius"/>
    </source>
</evidence>
<evidence type="ECO:0000256" key="4">
    <source>
        <dbReference type="ARBA" id="ARBA00023157"/>
    </source>
</evidence>
<dbReference type="GO" id="GO:0048544">
    <property type="term" value="P:recognition of pollen"/>
    <property type="evidence" value="ECO:0007669"/>
    <property type="project" value="InterPro"/>
</dbReference>
<evidence type="ECO:0000256" key="8">
    <source>
        <dbReference type="PROSITE-ProRule" id="PRU00076"/>
    </source>
</evidence>
<dbReference type="SMART" id="SM00473">
    <property type="entry name" value="PAN_AP"/>
    <property type="match status" value="1"/>
</dbReference>
<dbReference type="SMART" id="SM00108">
    <property type="entry name" value="B_lectin"/>
    <property type="match status" value="1"/>
</dbReference>
<dbReference type="PIRSF" id="PIRSF002686">
    <property type="entry name" value="SLG"/>
    <property type="match status" value="1"/>
</dbReference>
<dbReference type="PROSITE" id="PS50927">
    <property type="entry name" value="BULB_LECTIN"/>
    <property type="match status" value="1"/>
</dbReference>
<keyword evidence="3 10" id="KW-0732">Signal</keyword>
<dbReference type="InterPro" id="IPR003609">
    <property type="entry name" value="Pan_app"/>
</dbReference>
<evidence type="ECO:0000256" key="3">
    <source>
        <dbReference type="ARBA" id="ARBA00022729"/>
    </source>
</evidence>
<dbReference type="EMBL" id="QJKJ01016814">
    <property type="protein sequence ID" value="RDX60514.1"/>
    <property type="molecule type" value="Genomic_DNA"/>
</dbReference>
<dbReference type="PROSITE" id="PS50948">
    <property type="entry name" value="PAN"/>
    <property type="match status" value="1"/>
</dbReference>
<dbReference type="Pfam" id="PF01453">
    <property type="entry name" value="B_lectin"/>
    <property type="match status" value="1"/>
</dbReference>
<dbReference type="InterPro" id="IPR036426">
    <property type="entry name" value="Bulb-type_lectin_dom_sf"/>
</dbReference>
<dbReference type="CDD" id="cd00028">
    <property type="entry name" value="B_lectin"/>
    <property type="match status" value="1"/>
</dbReference>
<dbReference type="InterPro" id="IPR035446">
    <property type="entry name" value="SLSG/EP1"/>
</dbReference>
<feature type="transmembrane region" description="Helical" evidence="9">
    <location>
        <begin position="441"/>
        <end position="461"/>
    </location>
</feature>
<dbReference type="Pfam" id="PF08276">
    <property type="entry name" value="PAN_2"/>
    <property type="match status" value="1"/>
</dbReference>
<evidence type="ECO:0000256" key="1">
    <source>
        <dbReference type="ARBA" id="ARBA00003061"/>
    </source>
</evidence>
<dbReference type="InterPro" id="IPR000858">
    <property type="entry name" value="S_locus_glycoprot_dom"/>
</dbReference>
<evidence type="ECO:0000313" key="14">
    <source>
        <dbReference type="EMBL" id="RDX60514.1"/>
    </source>
</evidence>
<feature type="domain" description="Bulb-type lectin" evidence="12">
    <location>
        <begin position="24"/>
        <end position="144"/>
    </location>
</feature>
<dbReference type="OrthoDB" id="785331at2759"/>
<dbReference type="PANTHER" id="PTHR32444:SF234">
    <property type="entry name" value="RECEPTOR-LIKE SERINE_THREONINE-PROTEIN KINASE"/>
    <property type="match status" value="1"/>
</dbReference>
<keyword evidence="5" id="KW-0325">Glycoprotein</keyword>
<keyword evidence="9" id="KW-0812">Transmembrane</keyword>
<feature type="signal peptide" evidence="10">
    <location>
        <begin position="1"/>
        <end position="23"/>
    </location>
</feature>
<evidence type="ECO:0000259" key="13">
    <source>
        <dbReference type="PROSITE" id="PS50948"/>
    </source>
</evidence>